<evidence type="ECO:0000256" key="1">
    <source>
        <dbReference type="ARBA" id="ARBA00023002"/>
    </source>
</evidence>
<dbReference type="InterPro" id="IPR002563">
    <property type="entry name" value="Flavin_Rdtase-like_dom"/>
</dbReference>
<dbReference type="GO" id="GO:0010181">
    <property type="term" value="F:FMN binding"/>
    <property type="evidence" value="ECO:0007669"/>
    <property type="project" value="InterPro"/>
</dbReference>
<dbReference type="InterPro" id="IPR050268">
    <property type="entry name" value="NADH-dep_flavin_reductase"/>
</dbReference>
<feature type="domain" description="Flavin reductase like" evidence="2">
    <location>
        <begin position="18"/>
        <end position="171"/>
    </location>
</feature>
<evidence type="ECO:0000313" key="4">
    <source>
        <dbReference type="Proteomes" id="UP000006762"/>
    </source>
</evidence>
<dbReference type="SUPFAM" id="SSF50475">
    <property type="entry name" value="FMN-binding split barrel"/>
    <property type="match status" value="1"/>
</dbReference>
<dbReference type="SMART" id="SM00903">
    <property type="entry name" value="Flavin_Reduct"/>
    <property type="match status" value="1"/>
</dbReference>
<keyword evidence="1" id="KW-0560">Oxidoreductase</keyword>
<dbReference type="PATRIC" id="fig|1208323.3.peg.2095"/>
<dbReference type="PANTHER" id="PTHR30466">
    <property type="entry name" value="FLAVIN REDUCTASE"/>
    <property type="match status" value="1"/>
</dbReference>
<proteinExistence type="predicted"/>
<dbReference type="STRING" id="1208323.B30_10120"/>
<dbReference type="PANTHER" id="PTHR30466:SF1">
    <property type="entry name" value="FMN REDUCTASE (NADH) RUTF"/>
    <property type="match status" value="1"/>
</dbReference>
<accession>K2ILT4</accession>
<gene>
    <name evidence="3" type="ORF">B30_10120</name>
</gene>
<reference evidence="3 4" key="1">
    <citation type="submission" date="2012-09" db="EMBL/GenBank/DDBJ databases">
        <title>Celeribacter baekdonensis B30 Genome Sequencing.</title>
        <authorList>
            <person name="Wang W."/>
        </authorList>
    </citation>
    <scope>NUCLEOTIDE SEQUENCE [LARGE SCALE GENOMIC DNA]</scope>
    <source>
        <strain evidence="3 4">B30</strain>
    </source>
</reference>
<dbReference type="GO" id="GO:0006208">
    <property type="term" value="P:pyrimidine nucleobase catabolic process"/>
    <property type="evidence" value="ECO:0007669"/>
    <property type="project" value="TreeGrafter"/>
</dbReference>
<evidence type="ECO:0000313" key="3">
    <source>
        <dbReference type="EMBL" id="EKE71111.1"/>
    </source>
</evidence>
<dbReference type="GO" id="GO:0042602">
    <property type="term" value="F:riboflavin reductase (NADPH) activity"/>
    <property type="evidence" value="ECO:0007669"/>
    <property type="project" value="TreeGrafter"/>
</dbReference>
<dbReference type="RefSeq" id="WP_009571972.1">
    <property type="nucleotide sequence ID" value="NZ_AMRK01000005.1"/>
</dbReference>
<dbReference type="Gene3D" id="2.30.110.10">
    <property type="entry name" value="Electron Transport, Fmn-binding Protein, Chain A"/>
    <property type="match status" value="1"/>
</dbReference>
<dbReference type="Proteomes" id="UP000006762">
    <property type="component" value="Unassembled WGS sequence"/>
</dbReference>
<name>K2ILT4_9RHOB</name>
<keyword evidence="4" id="KW-1185">Reference proteome</keyword>
<protein>
    <submittedName>
        <fullName evidence="3">Flavin reductase domain-containing FMN-binding protein</fullName>
    </submittedName>
</protein>
<dbReference type="EMBL" id="AMRK01000005">
    <property type="protein sequence ID" value="EKE71111.1"/>
    <property type="molecule type" value="Genomic_DNA"/>
</dbReference>
<evidence type="ECO:0000259" key="2">
    <source>
        <dbReference type="SMART" id="SM00903"/>
    </source>
</evidence>
<dbReference type="AlphaFoldDB" id="K2ILT4"/>
<comment type="caution">
    <text evidence="3">The sequence shown here is derived from an EMBL/GenBank/DDBJ whole genome shotgun (WGS) entry which is preliminary data.</text>
</comment>
<sequence>MKDHLMTDPLSDAFRSAFRHHPAGVAILTANTPDGPVALTVSSLFSISAEPPLVGMSLSRHSRVAEALLAAGTMVIHFPRYEDIDLATLCATPGADRFGPDIDWESLPTGEPRYRRIGTWFRAEIHKTMPLDGATVVAAELREGICPTCNDRHSHPATSDTLVYLDRSWRGLGPKGPTEPPEEGRF</sequence>
<dbReference type="Pfam" id="PF01613">
    <property type="entry name" value="Flavin_Reduct"/>
    <property type="match status" value="1"/>
</dbReference>
<dbReference type="eggNOG" id="COG1853">
    <property type="taxonomic scope" value="Bacteria"/>
</dbReference>
<dbReference type="InterPro" id="IPR012349">
    <property type="entry name" value="Split_barrel_FMN-bd"/>
</dbReference>
<organism evidence="3 4">
    <name type="scientific">Celeribacter baekdonensis B30</name>
    <dbReference type="NCBI Taxonomy" id="1208323"/>
    <lineage>
        <taxon>Bacteria</taxon>
        <taxon>Pseudomonadati</taxon>
        <taxon>Pseudomonadota</taxon>
        <taxon>Alphaproteobacteria</taxon>
        <taxon>Rhodobacterales</taxon>
        <taxon>Roseobacteraceae</taxon>
        <taxon>Celeribacter</taxon>
    </lineage>
</organism>